<gene>
    <name evidence="3" type="ORF">OG913_13195</name>
</gene>
<reference evidence="3" key="1">
    <citation type="submission" date="2022-10" db="EMBL/GenBank/DDBJ databases">
        <title>The complete genomes of actinobacterial strains from the NBC collection.</title>
        <authorList>
            <person name="Joergensen T.S."/>
            <person name="Alvarez Arevalo M."/>
            <person name="Sterndorff E.B."/>
            <person name="Faurdal D."/>
            <person name="Vuksanovic O."/>
            <person name="Mourched A.-S."/>
            <person name="Charusanti P."/>
            <person name="Shaw S."/>
            <person name="Blin K."/>
            <person name="Weber T."/>
        </authorList>
    </citation>
    <scope>NUCLEOTIDE SEQUENCE</scope>
    <source>
        <strain evidence="3">NBC_00254</strain>
    </source>
</reference>
<feature type="compositionally biased region" description="Basic residues" evidence="1">
    <location>
        <begin position="145"/>
        <end position="161"/>
    </location>
</feature>
<feature type="compositionally biased region" description="Polar residues" evidence="1">
    <location>
        <begin position="83"/>
        <end position="93"/>
    </location>
</feature>
<feature type="region of interest" description="Disordered" evidence="1">
    <location>
        <begin position="128"/>
        <end position="161"/>
    </location>
</feature>
<protein>
    <submittedName>
        <fullName evidence="3">Uncharacterized protein</fullName>
    </submittedName>
</protein>
<accession>A0ABZ1SXY7</accession>
<dbReference type="EMBL" id="CP108085">
    <property type="protein sequence ID" value="WUP77916.1"/>
    <property type="molecule type" value="Genomic_DNA"/>
</dbReference>
<feature type="chain" id="PRO_5046842492" evidence="2">
    <location>
        <begin position="22"/>
        <end position="161"/>
    </location>
</feature>
<sequence>MRKIALGLLACASVVAALAPAGPAAEATRTPGRETPRHQEAGPQEPRPRESRPREPRPREPRPQASGQRSTRAVRDAIEAGLTASSTTTNRGTQQIMINVATGGTGIQNAMCRGNRACDIAQALGMPSAAPSPTPTPAAALRAGSRAKARGHGGSRRAGGR</sequence>
<proteinExistence type="predicted"/>
<evidence type="ECO:0000313" key="4">
    <source>
        <dbReference type="Proteomes" id="UP001432011"/>
    </source>
</evidence>
<evidence type="ECO:0000256" key="2">
    <source>
        <dbReference type="SAM" id="SignalP"/>
    </source>
</evidence>
<feature type="region of interest" description="Disordered" evidence="1">
    <location>
        <begin position="19"/>
        <end position="93"/>
    </location>
</feature>
<dbReference type="Proteomes" id="UP001432011">
    <property type="component" value="Chromosome"/>
</dbReference>
<name>A0ABZ1SXY7_9ACTN</name>
<keyword evidence="4" id="KW-1185">Reference proteome</keyword>
<evidence type="ECO:0000256" key="1">
    <source>
        <dbReference type="SAM" id="MobiDB-lite"/>
    </source>
</evidence>
<evidence type="ECO:0000313" key="3">
    <source>
        <dbReference type="EMBL" id="WUP77916.1"/>
    </source>
</evidence>
<organism evidence="3 4">
    <name type="scientific">Microbispora hainanensis</name>
    <dbReference type="NCBI Taxonomy" id="568844"/>
    <lineage>
        <taxon>Bacteria</taxon>
        <taxon>Bacillati</taxon>
        <taxon>Actinomycetota</taxon>
        <taxon>Actinomycetes</taxon>
        <taxon>Streptosporangiales</taxon>
        <taxon>Streptosporangiaceae</taxon>
        <taxon>Microbispora</taxon>
    </lineage>
</organism>
<feature type="signal peptide" evidence="2">
    <location>
        <begin position="1"/>
        <end position="21"/>
    </location>
</feature>
<dbReference type="RefSeq" id="WP_328710435.1">
    <property type="nucleotide sequence ID" value="NZ_CP108085.1"/>
</dbReference>
<feature type="compositionally biased region" description="Basic and acidic residues" evidence="1">
    <location>
        <begin position="31"/>
        <end position="62"/>
    </location>
</feature>
<keyword evidence="2" id="KW-0732">Signal</keyword>